<evidence type="ECO:0000256" key="1">
    <source>
        <dbReference type="SAM" id="Phobius"/>
    </source>
</evidence>
<organism evidence="2 3">
    <name type="scientific">Leptospira inadai serovar Lyme str. 10</name>
    <dbReference type="NCBI Taxonomy" id="1049790"/>
    <lineage>
        <taxon>Bacteria</taxon>
        <taxon>Pseudomonadati</taxon>
        <taxon>Spirochaetota</taxon>
        <taxon>Spirochaetia</taxon>
        <taxon>Leptospirales</taxon>
        <taxon>Leptospiraceae</taxon>
        <taxon>Leptospira</taxon>
    </lineage>
</organism>
<gene>
    <name evidence="2" type="ORF">LEP1GSC047_0223</name>
</gene>
<feature type="transmembrane region" description="Helical" evidence="1">
    <location>
        <begin position="6"/>
        <end position="24"/>
    </location>
</feature>
<dbReference type="EMBL" id="AHMM02000024">
    <property type="protein sequence ID" value="EQA35904.1"/>
    <property type="molecule type" value="Genomic_DNA"/>
</dbReference>
<accession>V6HTA0</accession>
<reference evidence="2 3" key="1">
    <citation type="submission" date="2013-05" db="EMBL/GenBank/DDBJ databases">
        <authorList>
            <person name="Harkins D.M."/>
            <person name="Durkin A.S."/>
            <person name="Brinkac L.M."/>
            <person name="Haft D.H."/>
            <person name="Selengut J.D."/>
            <person name="Sanka R."/>
            <person name="DePew J."/>
            <person name="Purushe J."/>
            <person name="Hartskeerl R.A."/>
            <person name="Ahmed A."/>
            <person name="van der Linden H."/>
            <person name="Goris M.G.A."/>
            <person name="Vinetz J.M."/>
            <person name="Sutton G.G."/>
            <person name="Nierman W.C."/>
            <person name="Fouts D.E."/>
        </authorList>
    </citation>
    <scope>NUCLEOTIDE SEQUENCE [LARGE SCALE GENOMIC DNA]</scope>
    <source>
        <strain evidence="2 3">10</strain>
    </source>
</reference>
<dbReference type="AlphaFoldDB" id="V6HTA0"/>
<keyword evidence="1" id="KW-1133">Transmembrane helix</keyword>
<protein>
    <submittedName>
        <fullName evidence="2">Uncharacterized protein</fullName>
    </submittedName>
</protein>
<dbReference type="Proteomes" id="UP000018719">
    <property type="component" value="Unassembled WGS sequence"/>
</dbReference>
<sequence>MDSIFQFFVQSIGLVFSIIALLYLKRLFSSKNVHDEN</sequence>
<keyword evidence="1" id="KW-0812">Transmembrane</keyword>
<keyword evidence="1" id="KW-0472">Membrane</keyword>
<proteinExistence type="predicted"/>
<name>V6HTA0_9LEPT</name>
<comment type="caution">
    <text evidence="2">The sequence shown here is derived from an EMBL/GenBank/DDBJ whole genome shotgun (WGS) entry which is preliminary data.</text>
</comment>
<evidence type="ECO:0000313" key="2">
    <source>
        <dbReference type="EMBL" id="EQA35904.1"/>
    </source>
</evidence>
<evidence type="ECO:0000313" key="3">
    <source>
        <dbReference type="Proteomes" id="UP000018719"/>
    </source>
</evidence>